<sequence length="196" mass="22803">MRFLHVLFGLLGLRWAWTFTRFGRHGACRGVPPLRRAVSEDNLLGLDQATVDLHKKYHEATITYTAMNIDWAQHKGYENDNRLSAEEQEAVAQAARARLFRWPELQERDFHVVEFGPERRRFCPADALGDPGPNVFVVSQMRRPSRLRHALHELYREGIRANIVDAVDGDGFRSQSELSRSYVLPLTRDLRRHWLD</sequence>
<organism evidence="2 3">
    <name type="scientific">Effrenium voratum</name>
    <dbReference type="NCBI Taxonomy" id="2562239"/>
    <lineage>
        <taxon>Eukaryota</taxon>
        <taxon>Sar</taxon>
        <taxon>Alveolata</taxon>
        <taxon>Dinophyceae</taxon>
        <taxon>Suessiales</taxon>
        <taxon>Symbiodiniaceae</taxon>
        <taxon>Effrenium</taxon>
    </lineage>
</organism>
<keyword evidence="3" id="KW-1185">Reference proteome</keyword>
<reference evidence="2" key="1">
    <citation type="submission" date="2023-08" db="EMBL/GenBank/DDBJ databases">
        <authorList>
            <person name="Chen Y."/>
            <person name="Shah S."/>
            <person name="Dougan E. K."/>
            <person name="Thang M."/>
            <person name="Chan C."/>
        </authorList>
    </citation>
    <scope>NUCLEOTIDE SEQUENCE</scope>
</reference>
<feature type="chain" id="PRO_5041319860" evidence="1">
    <location>
        <begin position="17"/>
        <end position="196"/>
    </location>
</feature>
<evidence type="ECO:0000256" key="1">
    <source>
        <dbReference type="SAM" id="SignalP"/>
    </source>
</evidence>
<accession>A0AA36NBH2</accession>
<dbReference type="EMBL" id="CAUJNA010003399">
    <property type="protein sequence ID" value="CAJ1401107.1"/>
    <property type="molecule type" value="Genomic_DNA"/>
</dbReference>
<keyword evidence="1" id="KW-0732">Signal</keyword>
<dbReference type="Proteomes" id="UP001178507">
    <property type="component" value="Unassembled WGS sequence"/>
</dbReference>
<protein>
    <submittedName>
        <fullName evidence="2">Uncharacterized protein</fullName>
    </submittedName>
</protein>
<evidence type="ECO:0000313" key="3">
    <source>
        <dbReference type="Proteomes" id="UP001178507"/>
    </source>
</evidence>
<feature type="signal peptide" evidence="1">
    <location>
        <begin position="1"/>
        <end position="16"/>
    </location>
</feature>
<evidence type="ECO:0000313" key="2">
    <source>
        <dbReference type="EMBL" id="CAJ1401107.1"/>
    </source>
</evidence>
<comment type="caution">
    <text evidence="2">The sequence shown here is derived from an EMBL/GenBank/DDBJ whole genome shotgun (WGS) entry which is preliminary data.</text>
</comment>
<name>A0AA36NBH2_9DINO</name>
<gene>
    <name evidence="2" type="ORF">EVOR1521_LOCUS24318</name>
</gene>
<proteinExistence type="predicted"/>
<dbReference type="AlphaFoldDB" id="A0AA36NBH2"/>